<dbReference type="Proteomes" id="UP000499080">
    <property type="component" value="Unassembled WGS sequence"/>
</dbReference>
<sequence>MLFTVDDCVGGSDHGNVLFQEDRSPVHSATTERKDRRIHHMVIAHRTASAAEIISTVGTRVTRRIITNRLLKEWIQSRRLILFMPLTPNHRHLRLQRSRTKAHWREE</sequence>
<protein>
    <submittedName>
        <fullName evidence="1">Uncharacterized protein</fullName>
    </submittedName>
</protein>
<name>A0A4Y2HBI6_ARAVE</name>
<comment type="caution">
    <text evidence="1">The sequence shown here is derived from an EMBL/GenBank/DDBJ whole genome shotgun (WGS) entry which is preliminary data.</text>
</comment>
<gene>
    <name evidence="1" type="ORF">AVEN_257257_1</name>
</gene>
<proteinExistence type="predicted"/>
<reference evidence="1 2" key="1">
    <citation type="journal article" date="2019" name="Sci. Rep.">
        <title>Orb-weaving spider Araneus ventricosus genome elucidates the spidroin gene catalogue.</title>
        <authorList>
            <person name="Kono N."/>
            <person name="Nakamura H."/>
            <person name="Ohtoshi R."/>
            <person name="Moran D.A.P."/>
            <person name="Shinohara A."/>
            <person name="Yoshida Y."/>
            <person name="Fujiwara M."/>
            <person name="Mori M."/>
            <person name="Tomita M."/>
            <person name="Arakawa K."/>
        </authorList>
    </citation>
    <scope>NUCLEOTIDE SEQUENCE [LARGE SCALE GENOMIC DNA]</scope>
</reference>
<dbReference type="EMBL" id="BGPR01001829">
    <property type="protein sequence ID" value="GBM62653.1"/>
    <property type="molecule type" value="Genomic_DNA"/>
</dbReference>
<keyword evidence="2" id="KW-1185">Reference proteome</keyword>
<organism evidence="1 2">
    <name type="scientific">Araneus ventricosus</name>
    <name type="common">Orbweaver spider</name>
    <name type="synonym">Epeira ventricosa</name>
    <dbReference type="NCBI Taxonomy" id="182803"/>
    <lineage>
        <taxon>Eukaryota</taxon>
        <taxon>Metazoa</taxon>
        <taxon>Ecdysozoa</taxon>
        <taxon>Arthropoda</taxon>
        <taxon>Chelicerata</taxon>
        <taxon>Arachnida</taxon>
        <taxon>Araneae</taxon>
        <taxon>Araneomorphae</taxon>
        <taxon>Entelegynae</taxon>
        <taxon>Araneoidea</taxon>
        <taxon>Araneidae</taxon>
        <taxon>Araneus</taxon>
    </lineage>
</organism>
<evidence type="ECO:0000313" key="1">
    <source>
        <dbReference type="EMBL" id="GBM62653.1"/>
    </source>
</evidence>
<accession>A0A4Y2HBI6</accession>
<dbReference type="AlphaFoldDB" id="A0A4Y2HBI6"/>
<evidence type="ECO:0000313" key="2">
    <source>
        <dbReference type="Proteomes" id="UP000499080"/>
    </source>
</evidence>